<dbReference type="Proteomes" id="UP000702954">
    <property type="component" value="Unassembled WGS sequence"/>
</dbReference>
<gene>
    <name evidence="1" type="ORF">FAEUMB_05430</name>
</gene>
<protein>
    <submittedName>
        <fullName evidence="1">Uncharacterized protein</fullName>
    </submittedName>
</protein>
<proteinExistence type="predicted"/>
<accession>A0ABQ0QUD2</accession>
<evidence type="ECO:0000313" key="1">
    <source>
        <dbReference type="EMBL" id="GBU04002.1"/>
    </source>
</evidence>
<name>A0ABQ0QUD2_9FIRM</name>
<dbReference type="RefSeq" id="WP_016441579.1">
    <property type="nucleotide sequence ID" value="NZ_BHEO01000002.1"/>
</dbReference>
<evidence type="ECO:0000313" key="2">
    <source>
        <dbReference type="Proteomes" id="UP000702954"/>
    </source>
</evidence>
<dbReference type="EMBL" id="BHEO01000002">
    <property type="protein sequence ID" value="GBU04002.1"/>
    <property type="molecule type" value="Genomic_DNA"/>
</dbReference>
<organism evidence="1 2">
    <name type="scientific">Faecalimonas umbilicata</name>
    <dbReference type="NCBI Taxonomy" id="1912855"/>
    <lineage>
        <taxon>Bacteria</taxon>
        <taxon>Bacillati</taxon>
        <taxon>Bacillota</taxon>
        <taxon>Clostridia</taxon>
        <taxon>Lachnospirales</taxon>
        <taxon>Lachnospiraceae</taxon>
        <taxon>Faecalimonas</taxon>
    </lineage>
</organism>
<sequence length="52" mass="5781">MKKFLVLIVFLLLLTIAEDSSVSFSTSYLPNSYSTDPGGGDEKWRPLIVAIF</sequence>
<keyword evidence="2" id="KW-1185">Reference proteome</keyword>
<comment type="caution">
    <text evidence="1">The sequence shown here is derived from an EMBL/GenBank/DDBJ whole genome shotgun (WGS) entry which is preliminary data.</text>
</comment>
<reference evidence="1 2" key="1">
    <citation type="journal article" date="2018" name="Int. J. Syst. Evol. Microbiol.">
        <title>Draft Genome Sequence of Faecalimonas umbilicata JCM 30896T, an Acetate-Producing Bacterium Isolated from Human Feces.</title>
        <authorList>
            <person name="Sakamoto M."/>
            <person name="Ikeyama N."/>
            <person name="Yuki M."/>
            <person name="Ohkuma M."/>
        </authorList>
    </citation>
    <scope>NUCLEOTIDE SEQUENCE [LARGE SCALE GENOMIC DNA]</scope>
    <source>
        <strain evidence="1 2">EGH7</strain>
    </source>
</reference>